<evidence type="ECO:0000256" key="7">
    <source>
        <dbReference type="SAM" id="MobiDB-lite"/>
    </source>
</evidence>
<dbReference type="Pfam" id="PF10268">
    <property type="entry name" value="Tmemb_161AB"/>
    <property type="match status" value="1"/>
</dbReference>
<feature type="transmembrane region" description="Helical" evidence="8">
    <location>
        <begin position="382"/>
        <end position="406"/>
    </location>
</feature>
<dbReference type="PANTHER" id="PTHR13624:SF6">
    <property type="entry name" value="EMEI"/>
    <property type="match status" value="1"/>
</dbReference>
<comment type="caution">
    <text evidence="10">The sequence shown here is derived from an EMBL/GenBank/DDBJ whole genome shotgun (WGS) entry which is preliminary data.</text>
</comment>
<feature type="transmembrane region" description="Helical" evidence="8">
    <location>
        <begin position="240"/>
        <end position="262"/>
    </location>
</feature>
<feature type="signal peptide" evidence="9">
    <location>
        <begin position="1"/>
        <end position="24"/>
    </location>
</feature>
<comment type="similarity">
    <text evidence="2">Belongs to the TMEM161 family.</text>
</comment>
<keyword evidence="6" id="KW-0325">Glycoprotein</keyword>
<evidence type="ECO:0000313" key="10">
    <source>
        <dbReference type="EMBL" id="CAH0110568.1"/>
    </source>
</evidence>
<dbReference type="AlphaFoldDB" id="A0A8J2RTN4"/>
<evidence type="ECO:0000256" key="9">
    <source>
        <dbReference type="SAM" id="SignalP"/>
    </source>
</evidence>
<dbReference type="Proteomes" id="UP000789390">
    <property type="component" value="Unassembled WGS sequence"/>
</dbReference>
<feature type="region of interest" description="Disordered" evidence="7">
    <location>
        <begin position="52"/>
        <end position="82"/>
    </location>
</feature>
<accession>A0A8J2RTN4</accession>
<keyword evidence="4 8" id="KW-1133">Transmembrane helix</keyword>
<evidence type="ECO:0000313" key="11">
    <source>
        <dbReference type="Proteomes" id="UP000789390"/>
    </source>
</evidence>
<organism evidence="10 11">
    <name type="scientific">Daphnia galeata</name>
    <dbReference type="NCBI Taxonomy" id="27404"/>
    <lineage>
        <taxon>Eukaryota</taxon>
        <taxon>Metazoa</taxon>
        <taxon>Ecdysozoa</taxon>
        <taxon>Arthropoda</taxon>
        <taxon>Crustacea</taxon>
        <taxon>Branchiopoda</taxon>
        <taxon>Diplostraca</taxon>
        <taxon>Cladocera</taxon>
        <taxon>Anomopoda</taxon>
        <taxon>Daphniidae</taxon>
        <taxon>Daphnia</taxon>
    </lineage>
</organism>
<dbReference type="GO" id="GO:0016020">
    <property type="term" value="C:membrane"/>
    <property type="evidence" value="ECO:0007669"/>
    <property type="project" value="UniProtKB-SubCell"/>
</dbReference>
<feature type="transmembrane region" description="Helical" evidence="8">
    <location>
        <begin position="329"/>
        <end position="355"/>
    </location>
</feature>
<evidence type="ECO:0000256" key="1">
    <source>
        <dbReference type="ARBA" id="ARBA00004141"/>
    </source>
</evidence>
<evidence type="ECO:0000256" key="2">
    <source>
        <dbReference type="ARBA" id="ARBA00009706"/>
    </source>
</evidence>
<feature type="transmembrane region" description="Helical" evidence="8">
    <location>
        <begin position="150"/>
        <end position="172"/>
    </location>
</feature>
<keyword evidence="9" id="KW-0732">Signal</keyword>
<proteinExistence type="inferred from homology"/>
<dbReference type="InterPro" id="IPR019395">
    <property type="entry name" value="Transmembrane_161A/B"/>
</dbReference>
<feature type="transmembrane region" description="Helical" evidence="8">
    <location>
        <begin position="184"/>
        <end position="202"/>
    </location>
</feature>
<keyword evidence="3 8" id="KW-0812">Transmembrane</keyword>
<evidence type="ECO:0000256" key="5">
    <source>
        <dbReference type="ARBA" id="ARBA00023136"/>
    </source>
</evidence>
<comment type="subcellular location">
    <subcellularLocation>
        <location evidence="1">Membrane</location>
        <topology evidence="1">Multi-pass membrane protein</topology>
    </subcellularLocation>
</comment>
<sequence length="550" mass="62569">MVLLGVQLIVTLLTISIMQKVTQRFSFGKWILCQTGLVYYLHPTDAELRKLAGIPQPKPKPKPKEGDNKRGKHKRKRAEEPVEDKTFTVPRNIELQLETAKIFPKDVLQLKFFTEFVWLVDYSVFVLVVYIITEIYCGVFPKGNQEVNLSMLWCLLLIGFALKSLCSVTSLYFWNTEAAAERSLVLVGGSFCFVLALGLLLIDESNLEIGLDAAYSAFNASASEFLEQQTMDSEGPASKLILKLCFAVWCGITGALFIFPGLRVSRMHLDALRYCSERKVLKIFMYINLVSPFLLSLLWIRPLARHYFSVRVFGDMEAPLMNEQTFDSMRLWLCVVFSLVRIVSAPSCFQAYLNLAQEKIEIMKKEAGRISNVDLQRKIAIIFYYLCVVGLQFVAPVILCVGFTLMNKTMGGYGWFGQHHYNPDECIPQQEPKATISNLLPNDEATLGDAREQWLVALSSFRQIFSYEVFRGVFGFANWWMQFLSFFTIGCGLAYQSYFEEQTNGAVLHNFGDVQILAIQSSPMSSAVGWMHMQHKSHSSSDWMMTIMDL</sequence>
<dbReference type="PANTHER" id="PTHR13624">
    <property type="entry name" value="RE42071P"/>
    <property type="match status" value="1"/>
</dbReference>
<dbReference type="EMBL" id="CAKKLH010000303">
    <property type="protein sequence ID" value="CAH0110568.1"/>
    <property type="molecule type" value="Genomic_DNA"/>
</dbReference>
<feature type="transmembrane region" description="Helical" evidence="8">
    <location>
        <begin position="283"/>
        <end position="300"/>
    </location>
</feature>
<protein>
    <recommendedName>
        <fullName evidence="12">EOG090X04CK</fullName>
    </recommendedName>
</protein>
<feature type="chain" id="PRO_5035178369" description="EOG090X04CK" evidence="9">
    <location>
        <begin position="25"/>
        <end position="550"/>
    </location>
</feature>
<evidence type="ECO:0000256" key="4">
    <source>
        <dbReference type="ARBA" id="ARBA00022989"/>
    </source>
</evidence>
<dbReference type="OrthoDB" id="784140at2759"/>
<evidence type="ECO:0000256" key="6">
    <source>
        <dbReference type="ARBA" id="ARBA00023180"/>
    </source>
</evidence>
<reference evidence="10" key="1">
    <citation type="submission" date="2021-11" db="EMBL/GenBank/DDBJ databases">
        <authorList>
            <person name="Schell T."/>
        </authorList>
    </citation>
    <scope>NUCLEOTIDE SEQUENCE</scope>
    <source>
        <strain evidence="10">M5</strain>
    </source>
</reference>
<evidence type="ECO:0000256" key="8">
    <source>
        <dbReference type="SAM" id="Phobius"/>
    </source>
</evidence>
<evidence type="ECO:0008006" key="12">
    <source>
        <dbReference type="Google" id="ProtNLM"/>
    </source>
</evidence>
<name>A0A8J2RTN4_9CRUS</name>
<keyword evidence="11" id="KW-1185">Reference proteome</keyword>
<gene>
    <name evidence="10" type="ORF">DGAL_LOCUS14138</name>
</gene>
<keyword evidence="5 8" id="KW-0472">Membrane</keyword>
<evidence type="ECO:0000256" key="3">
    <source>
        <dbReference type="ARBA" id="ARBA00022692"/>
    </source>
</evidence>